<dbReference type="EC" id="2.3.-.-" evidence="2"/>
<dbReference type="InterPro" id="IPR016181">
    <property type="entry name" value="Acyl_CoA_acyltransferase"/>
</dbReference>
<dbReference type="Pfam" id="PF13302">
    <property type="entry name" value="Acetyltransf_3"/>
    <property type="match status" value="1"/>
</dbReference>
<dbReference type="InterPro" id="IPR000182">
    <property type="entry name" value="GNAT_dom"/>
</dbReference>
<accession>A0ABV9Q1R4</accession>
<dbReference type="RefSeq" id="WP_380025674.1">
    <property type="nucleotide sequence ID" value="NZ_JBHSHC010000086.1"/>
</dbReference>
<reference evidence="3" key="1">
    <citation type="journal article" date="2019" name="Int. J. Syst. Evol. Microbiol.">
        <title>The Global Catalogue of Microorganisms (GCM) 10K type strain sequencing project: providing services to taxonomists for standard genome sequencing and annotation.</title>
        <authorList>
            <consortium name="The Broad Institute Genomics Platform"/>
            <consortium name="The Broad Institute Genome Sequencing Center for Infectious Disease"/>
            <person name="Wu L."/>
            <person name="Ma J."/>
        </authorList>
    </citation>
    <scope>NUCLEOTIDE SEQUENCE [LARGE SCALE GENOMIC DNA]</scope>
    <source>
        <strain evidence="3">WYCCWR 12678</strain>
    </source>
</reference>
<evidence type="ECO:0000313" key="2">
    <source>
        <dbReference type="EMBL" id="MFC4767754.1"/>
    </source>
</evidence>
<dbReference type="PANTHER" id="PTHR46067:SF27">
    <property type="entry name" value="ACYL-COA N-ACYLTRANSFERASES (NAT) SUPERFAMILY PROTEIN"/>
    <property type="match status" value="1"/>
</dbReference>
<comment type="caution">
    <text evidence="2">The sequence shown here is derived from an EMBL/GenBank/DDBJ whole genome shotgun (WGS) entry which is preliminary data.</text>
</comment>
<evidence type="ECO:0000313" key="3">
    <source>
        <dbReference type="Proteomes" id="UP001596002"/>
    </source>
</evidence>
<dbReference type="GO" id="GO:0016746">
    <property type="term" value="F:acyltransferase activity"/>
    <property type="evidence" value="ECO:0007669"/>
    <property type="project" value="UniProtKB-KW"/>
</dbReference>
<feature type="domain" description="N-acetyltransferase" evidence="1">
    <location>
        <begin position="2"/>
        <end position="155"/>
    </location>
</feature>
<evidence type="ECO:0000259" key="1">
    <source>
        <dbReference type="PROSITE" id="PS51186"/>
    </source>
</evidence>
<keyword evidence="3" id="KW-1185">Reference proteome</keyword>
<dbReference type="Gene3D" id="3.40.630.30">
    <property type="match status" value="1"/>
</dbReference>
<sequence>MIELRELGPEHADVLHRLLRISRTGFDGYLAEEVLGWSISRLVCLGDQIVGLIQVRKLDSEKAYGVLGTWLVPQVWGTGVNQAAKEAMLRLVFEERTDVDRVYFCIEEENVRSLRAAEKLRYVKKIGEEDVPCELVDDLRDVSGTQRRWYAIMRESFIRCG</sequence>
<dbReference type="PANTHER" id="PTHR46067">
    <property type="entry name" value="ACYL-COA N-ACYLTRANSFERASES (NAT) SUPERFAMILY PROTEIN"/>
    <property type="match status" value="1"/>
</dbReference>
<dbReference type="SUPFAM" id="SSF55729">
    <property type="entry name" value="Acyl-CoA N-acyltransferases (Nat)"/>
    <property type="match status" value="1"/>
</dbReference>
<dbReference type="EMBL" id="JBHSHC010000086">
    <property type="protein sequence ID" value="MFC4767754.1"/>
    <property type="molecule type" value="Genomic_DNA"/>
</dbReference>
<dbReference type="PROSITE" id="PS51186">
    <property type="entry name" value="GNAT"/>
    <property type="match status" value="1"/>
</dbReference>
<keyword evidence="2" id="KW-0808">Transferase</keyword>
<name>A0ABV9Q1R4_9BACL</name>
<organism evidence="2 3">
    <name type="scientific">Effusibacillus consociatus</name>
    <dbReference type="NCBI Taxonomy" id="1117041"/>
    <lineage>
        <taxon>Bacteria</taxon>
        <taxon>Bacillati</taxon>
        <taxon>Bacillota</taxon>
        <taxon>Bacilli</taxon>
        <taxon>Bacillales</taxon>
        <taxon>Alicyclobacillaceae</taxon>
        <taxon>Effusibacillus</taxon>
    </lineage>
</organism>
<protein>
    <submittedName>
        <fullName evidence="2">GNAT family N-acetyltransferase</fullName>
        <ecNumber evidence="2">2.3.-.-</ecNumber>
    </submittedName>
</protein>
<proteinExistence type="predicted"/>
<keyword evidence="2" id="KW-0012">Acyltransferase</keyword>
<dbReference type="Proteomes" id="UP001596002">
    <property type="component" value="Unassembled WGS sequence"/>
</dbReference>
<gene>
    <name evidence="2" type="ORF">ACFO8Q_10330</name>
</gene>